<dbReference type="EC" id="1.2.1.24" evidence="5"/>
<dbReference type="FunFam" id="3.40.605.10:FF:000012">
    <property type="entry name" value="NAD-dependent succinate-semialdehyde dehydrogenase"/>
    <property type="match status" value="1"/>
</dbReference>
<dbReference type="RefSeq" id="WP_037404658.1">
    <property type="nucleotide sequence ID" value="NZ_JFZV01000007.1"/>
</dbReference>
<name>A0A066TLF2_9NEIS</name>
<dbReference type="OrthoDB" id="6187633at2"/>
<dbReference type="Proteomes" id="UP000027170">
    <property type="component" value="Unassembled WGS sequence"/>
</dbReference>
<dbReference type="InterPro" id="IPR016162">
    <property type="entry name" value="Ald_DH_N"/>
</dbReference>
<comment type="similarity">
    <text evidence="1">Belongs to the aldehyde dehydrogenase family.</text>
</comment>
<sequence length="463" mass="50388">MAYASTNPYTEQQVMTFPNTTDVELEAALNGADAAFREWKNTTFAQRARILQTAADILRANIDEYARLLTLEMGKLFSEAKAETELSAQIFEYYAVNAERQLQPEVLPVTSNKGNRARIEFAPQGIILAVEPWNFPYYQIARIVAPQLAAGNVVLLKHASNVPQCAAKMATMLSQTGLVQGAFQNLYPTHEQLAKIIADPRVRGVALTGSEGAGAIVAAQAGAALKKCTLELGGADAFIVLNDADIEKAAKWAVFGRHWNAGQVCVSAKRIIVEDGVYDRFLKLYREGIQQLRMGDPMDAATTLAPLSSRSAVTGLQQQLDEAVKLGAHAEEIALDMPAQGCFFRPVILTNIQQDNPARHWEFFGPVSSVYRAKDAAHAIEIANDTPYGLGGSIFTADEERGAQLAQQIDTGMVFINHPTMVKADLPFGGVKRSGFGRELLDLGLKEFVNAKLVSIADIDAEF</sequence>
<dbReference type="Gene3D" id="3.40.605.10">
    <property type="entry name" value="Aldehyde Dehydrogenase, Chain A, domain 1"/>
    <property type="match status" value="1"/>
</dbReference>
<keyword evidence="6" id="KW-1185">Reference proteome</keyword>
<dbReference type="InterPro" id="IPR016163">
    <property type="entry name" value="Ald_DH_C"/>
</dbReference>
<gene>
    <name evidence="5" type="ORF">SALWKB29_1466</name>
</gene>
<proteinExistence type="inferred from homology"/>
<keyword evidence="3 5" id="KW-0560">Oxidoreductase</keyword>
<keyword evidence="2" id="KW-0521">NADP</keyword>
<dbReference type="AlphaFoldDB" id="A0A066TLF2"/>
<evidence type="ECO:0000313" key="5">
    <source>
        <dbReference type="EMBL" id="KDN14377.1"/>
    </source>
</evidence>
<dbReference type="InterPro" id="IPR044148">
    <property type="entry name" value="ALDH_GabD1-like"/>
</dbReference>
<dbReference type="FunFam" id="3.40.309.10:FF:000058">
    <property type="entry name" value="Succinate-semialdehyde dehydrogenase"/>
    <property type="match status" value="1"/>
</dbReference>
<dbReference type="GO" id="GO:0004777">
    <property type="term" value="F:succinate-semialdehyde dehydrogenase (NAD+) activity"/>
    <property type="evidence" value="ECO:0007669"/>
    <property type="project" value="UniProtKB-EC"/>
</dbReference>
<dbReference type="InterPro" id="IPR047110">
    <property type="entry name" value="GABD/Sad-like"/>
</dbReference>
<dbReference type="Pfam" id="PF00171">
    <property type="entry name" value="Aldedh"/>
    <property type="match status" value="1"/>
</dbReference>
<dbReference type="Gene3D" id="3.40.309.10">
    <property type="entry name" value="Aldehyde Dehydrogenase, Chain A, domain 2"/>
    <property type="match status" value="1"/>
</dbReference>
<dbReference type="CDD" id="cd07100">
    <property type="entry name" value="ALDH_SSADH1_GabD1"/>
    <property type="match status" value="1"/>
</dbReference>
<evidence type="ECO:0000256" key="1">
    <source>
        <dbReference type="ARBA" id="ARBA00009986"/>
    </source>
</evidence>
<dbReference type="InterPro" id="IPR016161">
    <property type="entry name" value="Ald_DH/histidinol_DH"/>
</dbReference>
<evidence type="ECO:0000256" key="3">
    <source>
        <dbReference type="ARBA" id="ARBA00023002"/>
    </source>
</evidence>
<dbReference type="InterPro" id="IPR015590">
    <property type="entry name" value="Aldehyde_DH_dom"/>
</dbReference>
<dbReference type="eggNOG" id="COG1012">
    <property type="taxonomic scope" value="Bacteria"/>
</dbReference>
<dbReference type="SUPFAM" id="SSF53720">
    <property type="entry name" value="ALDH-like"/>
    <property type="match status" value="1"/>
</dbReference>
<dbReference type="EC" id="1.2.1.16" evidence="5"/>
<comment type="caution">
    <text evidence="5">The sequence shown here is derived from an EMBL/GenBank/DDBJ whole genome shotgun (WGS) entry which is preliminary data.</text>
</comment>
<dbReference type="GO" id="GO:0004030">
    <property type="term" value="F:aldehyde dehydrogenase [NAD(P)+] activity"/>
    <property type="evidence" value="ECO:0007669"/>
    <property type="project" value="InterPro"/>
</dbReference>
<dbReference type="PANTHER" id="PTHR43217:SF2">
    <property type="entry name" value="SUCCINATE-SEMIALDEHYDE DEHYDROGENASE [NADP(+)]"/>
    <property type="match status" value="1"/>
</dbReference>
<feature type="domain" description="Aldehyde dehydrogenase" evidence="4">
    <location>
        <begin position="3"/>
        <end position="454"/>
    </location>
</feature>
<dbReference type="PANTHER" id="PTHR43217">
    <property type="entry name" value="SUCCINATE SEMIALDEHYDE DEHYDROGENASE [NAD(P)+] SAD"/>
    <property type="match status" value="1"/>
</dbReference>
<evidence type="ECO:0000256" key="2">
    <source>
        <dbReference type="ARBA" id="ARBA00022857"/>
    </source>
</evidence>
<evidence type="ECO:0000313" key="6">
    <source>
        <dbReference type="Proteomes" id="UP000027170"/>
    </source>
</evidence>
<accession>A0A066TLF2</accession>
<evidence type="ECO:0000259" key="4">
    <source>
        <dbReference type="Pfam" id="PF00171"/>
    </source>
</evidence>
<reference evidence="5 6" key="1">
    <citation type="submission" date="2014-03" db="EMBL/GenBank/DDBJ databases">
        <title>The genomes of two eusocial bee gut symbionts.</title>
        <authorList>
            <person name="Kwong W.K."/>
            <person name="Engel P."/>
            <person name="Koch H."/>
            <person name="Moran N.A."/>
        </authorList>
    </citation>
    <scope>NUCLEOTIDE SEQUENCE [LARGE SCALE GENOMIC DNA]</scope>
    <source>
        <strain evidence="6">wkB29</strain>
    </source>
</reference>
<protein>
    <submittedName>
        <fullName evidence="5">Succinate-semialdehyde dehydrogenase NAD/NADP</fullName>
        <ecNumber evidence="5">1.2.1.16</ecNumber>
        <ecNumber evidence="5">1.2.1.24</ecNumber>
    </submittedName>
</protein>
<dbReference type="EMBL" id="JFZV01000007">
    <property type="protein sequence ID" value="KDN14377.1"/>
    <property type="molecule type" value="Genomic_DNA"/>
</dbReference>
<organism evidence="5 6">
    <name type="scientific">Snodgrassella communis</name>
    <dbReference type="NCBI Taxonomy" id="2946699"/>
    <lineage>
        <taxon>Bacteria</taxon>
        <taxon>Pseudomonadati</taxon>
        <taxon>Pseudomonadota</taxon>
        <taxon>Betaproteobacteria</taxon>
        <taxon>Neisseriales</taxon>
        <taxon>Neisseriaceae</taxon>
        <taxon>Snodgrassella</taxon>
    </lineage>
</organism>